<keyword evidence="1 5" id="KW-0489">Methyltransferase</keyword>
<evidence type="ECO:0000256" key="3">
    <source>
        <dbReference type="ARBA" id="ARBA00022691"/>
    </source>
</evidence>
<name>L2F974_9GAMM</name>
<dbReference type="PATRIC" id="fig|1230338.3.peg.788"/>
<protein>
    <submittedName>
        <fullName evidence="7">16S rRNA m5C967 SAM-dependent methyltransferase</fullName>
    </submittedName>
</protein>
<evidence type="ECO:0000259" key="6">
    <source>
        <dbReference type="PROSITE" id="PS51686"/>
    </source>
</evidence>
<organism evidence="7 8">
    <name type="scientific">Moraxella macacae 0408225</name>
    <dbReference type="NCBI Taxonomy" id="1230338"/>
    <lineage>
        <taxon>Bacteria</taxon>
        <taxon>Pseudomonadati</taxon>
        <taxon>Pseudomonadota</taxon>
        <taxon>Gammaproteobacteria</taxon>
        <taxon>Moraxellales</taxon>
        <taxon>Moraxellaceae</taxon>
        <taxon>Moraxella</taxon>
    </lineage>
</organism>
<evidence type="ECO:0000256" key="2">
    <source>
        <dbReference type="ARBA" id="ARBA00022679"/>
    </source>
</evidence>
<evidence type="ECO:0000256" key="1">
    <source>
        <dbReference type="ARBA" id="ARBA00022603"/>
    </source>
</evidence>
<dbReference type="InterPro" id="IPR023267">
    <property type="entry name" value="RCMT"/>
</dbReference>
<dbReference type="PRINTS" id="PR02008">
    <property type="entry name" value="RCMTFAMILY"/>
</dbReference>
<keyword evidence="3 5" id="KW-0949">S-adenosyl-L-methionine</keyword>
<accession>L2F974</accession>
<evidence type="ECO:0000256" key="4">
    <source>
        <dbReference type="ARBA" id="ARBA00022884"/>
    </source>
</evidence>
<dbReference type="Pfam" id="PF22458">
    <property type="entry name" value="RsmF-B_ferredox"/>
    <property type="match status" value="1"/>
</dbReference>
<feature type="domain" description="SAM-dependent MTase RsmB/NOP-type" evidence="6">
    <location>
        <begin position="165"/>
        <end position="482"/>
    </location>
</feature>
<comment type="caution">
    <text evidence="7">The sequence shown here is derived from an EMBL/GenBank/DDBJ whole genome shotgun (WGS) entry which is preliminary data.</text>
</comment>
<proteinExistence type="inferred from homology"/>
<dbReference type="GO" id="GO:0006355">
    <property type="term" value="P:regulation of DNA-templated transcription"/>
    <property type="evidence" value="ECO:0007669"/>
    <property type="project" value="InterPro"/>
</dbReference>
<dbReference type="Pfam" id="PF01189">
    <property type="entry name" value="Methyltr_RsmB-F"/>
    <property type="match status" value="1"/>
</dbReference>
<dbReference type="RefSeq" id="WP_009767284.1">
    <property type="nucleotide sequence ID" value="NZ_ANIN01000001.1"/>
</dbReference>
<dbReference type="GO" id="GO:0009383">
    <property type="term" value="F:rRNA (cytosine-C5-)-methyltransferase activity"/>
    <property type="evidence" value="ECO:0007669"/>
    <property type="project" value="TreeGrafter"/>
</dbReference>
<keyword evidence="8" id="KW-1185">Reference proteome</keyword>
<dbReference type="GO" id="GO:0003723">
    <property type="term" value="F:RNA binding"/>
    <property type="evidence" value="ECO:0007669"/>
    <property type="project" value="UniProtKB-UniRule"/>
</dbReference>
<dbReference type="SUPFAM" id="SSF48013">
    <property type="entry name" value="NusB-like"/>
    <property type="match status" value="1"/>
</dbReference>
<dbReference type="STRING" id="1230338.MOMA_03645"/>
<dbReference type="InterPro" id="IPR049560">
    <property type="entry name" value="MeTrfase_RsmB-F_NOP2_cat"/>
</dbReference>
<comment type="caution">
    <text evidence="5">Lacks conserved residue(s) required for the propagation of feature annotation.</text>
</comment>
<evidence type="ECO:0000256" key="5">
    <source>
        <dbReference type="PROSITE-ProRule" id="PRU01023"/>
    </source>
</evidence>
<dbReference type="OrthoDB" id="9810297at2"/>
<dbReference type="Gene3D" id="1.10.940.10">
    <property type="entry name" value="NusB-like"/>
    <property type="match status" value="1"/>
</dbReference>
<dbReference type="InterPro" id="IPR029063">
    <property type="entry name" value="SAM-dependent_MTases_sf"/>
</dbReference>
<dbReference type="eggNOG" id="COG0144">
    <property type="taxonomic scope" value="Bacteria"/>
</dbReference>
<dbReference type="Pfam" id="PF01029">
    <property type="entry name" value="NusB"/>
    <property type="match status" value="1"/>
</dbReference>
<gene>
    <name evidence="7" type="ORF">MOMA_03645</name>
</gene>
<dbReference type="NCBIfam" id="NF008149">
    <property type="entry name" value="PRK10901.1"/>
    <property type="match status" value="1"/>
</dbReference>
<feature type="active site" description="Nucleophile" evidence="5">
    <location>
        <position position="421"/>
    </location>
</feature>
<dbReference type="PROSITE" id="PS51686">
    <property type="entry name" value="SAM_MT_RSMB_NOP"/>
    <property type="match status" value="1"/>
</dbReference>
<dbReference type="EMBL" id="ANIN01000001">
    <property type="protein sequence ID" value="ELA09465.1"/>
    <property type="molecule type" value="Genomic_DNA"/>
</dbReference>
<dbReference type="Gene3D" id="3.40.50.150">
    <property type="entry name" value="Vaccinia Virus protein VP39"/>
    <property type="match status" value="1"/>
</dbReference>
<dbReference type="Proteomes" id="UP000023795">
    <property type="component" value="Unassembled WGS sequence"/>
</dbReference>
<dbReference type="Gene3D" id="3.30.70.1170">
    <property type="entry name" value="Sun protein, domain 3"/>
    <property type="match status" value="1"/>
</dbReference>
<dbReference type="InterPro" id="IPR006027">
    <property type="entry name" value="NusB_RsmB_TIM44"/>
</dbReference>
<dbReference type="PANTHER" id="PTHR22807:SF61">
    <property type="entry name" value="NOL1_NOP2_SUN FAMILY PROTEIN _ ANTITERMINATION NUSB DOMAIN-CONTAINING PROTEIN"/>
    <property type="match status" value="1"/>
</dbReference>
<dbReference type="InterPro" id="IPR054728">
    <property type="entry name" value="RsmB-like_ferredoxin"/>
</dbReference>
<sequence>MTDYQKILTNQKLSTRTKVIATLDQIHHGQSLSTLLDELLNNVDTNDKAFTHELIIGTLRQWWALNRITESLIDNEIADKAVLSALHIGLYQLLYMHTPDYAAINDTVEAIKPLNSHSTGLVNAILRKVANNPDKFSKKVQKNHSLPNYLAKILKQDWADYYALLGQNLRTAAPIFLRVNAKFCTPLEYSKLLNEQHIAHELVNIGVDKHTAIRLTGSVKISDLPKFVDGWVSVQDLHAQVCGEILADVVLPTFIRNVNNGKNINILDACTAPGGKLAHVLELFFTKAFHQLQPNIIALDNDEKRLSRVHANLHRLQLSDLQSDSEQSDKSLQIICGDATNFNTADFNRTDFNDTELNAKPFDVVILDAPCTATGVIRRHPDIGLLKTATDITNTVKLQADILQNLWQNVATNGYLLYITCSLLKIENSEQMQNFLANNPDANLVDFTLDLPNQIKQTIGYQCLPLNEHSGDGFYYALLQKHY</sequence>
<dbReference type="SUPFAM" id="SSF53335">
    <property type="entry name" value="S-adenosyl-L-methionine-dependent methyltransferases"/>
    <property type="match status" value="1"/>
</dbReference>
<reference evidence="7 8" key="1">
    <citation type="journal article" date="2013" name="Genome Announc.">
        <title>Genome Sequence of Moraxella macacae 0408225, a Novel Bacterial Species Isolated from a Cynomolgus Macaque with Epistaxis.</title>
        <authorList>
            <person name="Ladner J.T."/>
            <person name="Whitehouse C.A."/>
            <person name="Koroleva G.I."/>
            <person name="Palacios G.F."/>
        </authorList>
    </citation>
    <scope>NUCLEOTIDE SEQUENCE [LARGE SCALE GENOMIC DNA]</scope>
    <source>
        <strain evidence="7 8">0408225</strain>
    </source>
</reference>
<feature type="binding site" evidence="5">
    <location>
        <position position="300"/>
    </location>
    <ligand>
        <name>S-adenosyl-L-methionine</name>
        <dbReference type="ChEBI" id="CHEBI:59789"/>
    </ligand>
</feature>
<dbReference type="GO" id="GO:0070475">
    <property type="term" value="P:rRNA base methylation"/>
    <property type="evidence" value="ECO:0007669"/>
    <property type="project" value="TreeGrafter"/>
</dbReference>
<keyword evidence="2 5" id="KW-0808">Transferase</keyword>
<dbReference type="InterPro" id="IPR001678">
    <property type="entry name" value="MeTrfase_RsmB-F_NOP2_dom"/>
</dbReference>
<dbReference type="eggNOG" id="COG0781">
    <property type="taxonomic scope" value="Bacteria"/>
</dbReference>
<feature type="binding site" evidence="5">
    <location>
        <position position="368"/>
    </location>
    <ligand>
        <name>S-adenosyl-L-methionine</name>
        <dbReference type="ChEBI" id="CHEBI:59789"/>
    </ligand>
</feature>
<dbReference type="GO" id="GO:0005829">
    <property type="term" value="C:cytosol"/>
    <property type="evidence" value="ECO:0007669"/>
    <property type="project" value="TreeGrafter"/>
</dbReference>
<dbReference type="AlphaFoldDB" id="L2F974"/>
<evidence type="ECO:0000313" key="8">
    <source>
        <dbReference type="Proteomes" id="UP000023795"/>
    </source>
</evidence>
<dbReference type="InterPro" id="IPR035926">
    <property type="entry name" value="NusB-like_sf"/>
</dbReference>
<keyword evidence="4 5" id="KW-0694">RNA-binding</keyword>
<evidence type="ECO:0000313" key="7">
    <source>
        <dbReference type="EMBL" id="ELA09465.1"/>
    </source>
</evidence>
<dbReference type="PANTHER" id="PTHR22807">
    <property type="entry name" value="NOP2 YEAST -RELATED NOL1/NOP2/FMU SUN DOMAIN-CONTAINING"/>
    <property type="match status" value="1"/>
</dbReference>
<comment type="similarity">
    <text evidence="5">Belongs to the class I-like SAM-binding methyltransferase superfamily. RsmB/NOP family.</text>
</comment>
<feature type="binding site" evidence="5">
    <location>
        <position position="338"/>
    </location>
    <ligand>
        <name>S-adenosyl-L-methionine</name>
        <dbReference type="ChEBI" id="CHEBI:59789"/>
    </ligand>
</feature>